<dbReference type="STRING" id="310297.BHV76_11700"/>
<accession>A0A3E4WG60</accession>
<dbReference type="InterPro" id="IPR054238">
    <property type="entry name" value="DUF6965"/>
</dbReference>
<dbReference type="EMBL" id="QRQK01000020">
    <property type="protein sequence ID" value="RHM95669.1"/>
    <property type="molecule type" value="Genomic_DNA"/>
</dbReference>
<reference evidence="2" key="2">
    <citation type="journal article" date="2021" name="PeerJ">
        <title>Extensive microbial diversity within the chicken gut microbiome revealed by metagenomics and culture.</title>
        <authorList>
            <person name="Gilroy R."/>
            <person name="Ravi A."/>
            <person name="Getino M."/>
            <person name="Pursley I."/>
            <person name="Horton D.L."/>
            <person name="Alikhan N.F."/>
            <person name="Baker D."/>
            <person name="Gharbi K."/>
            <person name="Hall N."/>
            <person name="Watson M."/>
            <person name="Adriaenssens E.M."/>
            <person name="Foster-Nyarko E."/>
            <person name="Jarju S."/>
            <person name="Secka A."/>
            <person name="Antonio M."/>
            <person name="Oren A."/>
            <person name="Chaudhuri R.R."/>
            <person name="La Ragione R."/>
            <person name="Hildebrand F."/>
            <person name="Pallen M.J."/>
        </authorList>
    </citation>
    <scope>NUCLEOTIDE SEQUENCE</scope>
    <source>
        <strain evidence="2">9794</strain>
    </source>
</reference>
<comment type="caution">
    <text evidence="4">The sequence shown here is derived from an EMBL/GenBank/DDBJ whole genome shotgun (WGS) entry which is preliminary data.</text>
</comment>
<dbReference type="Proteomes" id="UP000283485">
    <property type="component" value="Unassembled WGS sequence"/>
</dbReference>
<dbReference type="Proteomes" id="UP000285109">
    <property type="component" value="Unassembled WGS sequence"/>
</dbReference>
<dbReference type="Proteomes" id="UP000260780">
    <property type="component" value="Unassembled WGS sequence"/>
</dbReference>
<protein>
    <recommendedName>
        <fullName evidence="1">DUF6965 domain-containing protein</fullName>
    </recommendedName>
</protein>
<evidence type="ECO:0000313" key="11">
    <source>
        <dbReference type="Proteomes" id="UP000285109"/>
    </source>
</evidence>
<dbReference type="EMBL" id="QSQT01000024">
    <property type="protein sequence ID" value="RGK53292.1"/>
    <property type="molecule type" value="Genomic_DNA"/>
</dbReference>
<dbReference type="EMBL" id="DYWE01000080">
    <property type="protein sequence ID" value="HJF81652.1"/>
    <property type="molecule type" value="Genomic_DNA"/>
</dbReference>
<dbReference type="Proteomes" id="UP000285750">
    <property type="component" value="Unassembled WGS sequence"/>
</dbReference>
<evidence type="ECO:0000313" key="5">
    <source>
        <dbReference type="EMBL" id="RGS07556.1"/>
    </source>
</evidence>
<proteinExistence type="predicted"/>
<evidence type="ECO:0000313" key="8">
    <source>
        <dbReference type="Proteomes" id="UP000260780"/>
    </source>
</evidence>
<evidence type="ECO:0000313" key="12">
    <source>
        <dbReference type="Proteomes" id="UP000285750"/>
    </source>
</evidence>
<evidence type="ECO:0000313" key="2">
    <source>
        <dbReference type="EMBL" id="HJF81652.1"/>
    </source>
</evidence>
<evidence type="ECO:0000313" key="9">
    <source>
        <dbReference type="Proteomes" id="UP000260862"/>
    </source>
</evidence>
<sequence>MDKNVYTIEEVDELKAWAEQAEFPAEMQLDKAVYIPDVKETVHRLIMQAYVCHENPRLQGCLRLLERIKARVEEEKRS</sequence>
<evidence type="ECO:0000313" key="7">
    <source>
        <dbReference type="EMBL" id="RHM95669.1"/>
    </source>
</evidence>
<name>A0A3E4WG60_9BACT</name>
<evidence type="ECO:0000259" key="1">
    <source>
        <dbReference type="Pfam" id="PF22292"/>
    </source>
</evidence>
<dbReference type="EMBL" id="QRHQ01000001">
    <property type="protein sequence ID" value="RHF93499.1"/>
    <property type="molecule type" value="Genomic_DNA"/>
</dbReference>
<reference evidence="8 9" key="1">
    <citation type="submission" date="2018-08" db="EMBL/GenBank/DDBJ databases">
        <title>A genome reference for cultivated species of the human gut microbiota.</title>
        <authorList>
            <person name="Zou Y."/>
            <person name="Xue W."/>
            <person name="Luo G."/>
        </authorList>
    </citation>
    <scope>NUCLEOTIDE SEQUENCE [LARGE SCALE GENOMIC DNA]</scope>
    <source>
        <strain evidence="5 12">AF24-16AC</strain>
        <strain evidence="7 11">AF31-28B-AC</strain>
        <strain evidence="6 10">AM23-23</strain>
        <strain evidence="4 8">OM08-14</strain>
        <strain evidence="3 9">TF10-3AC</strain>
    </source>
</reference>
<feature type="domain" description="DUF6965" evidence="1">
    <location>
        <begin position="9"/>
        <end position="73"/>
    </location>
</feature>
<reference evidence="2" key="3">
    <citation type="submission" date="2021-09" db="EMBL/GenBank/DDBJ databases">
        <authorList>
            <person name="Gilroy R."/>
        </authorList>
    </citation>
    <scope>NUCLEOTIDE SEQUENCE</scope>
    <source>
        <strain evidence="2">9794</strain>
    </source>
</reference>
<keyword evidence="9" id="KW-1185">Reference proteome</keyword>
<dbReference type="Proteomes" id="UP000260862">
    <property type="component" value="Unassembled WGS sequence"/>
</dbReference>
<dbReference type="EMBL" id="QSTF01000010">
    <property type="protein sequence ID" value="RGM41162.1"/>
    <property type="molecule type" value="Genomic_DNA"/>
</dbReference>
<evidence type="ECO:0000313" key="10">
    <source>
        <dbReference type="Proteomes" id="UP000283485"/>
    </source>
</evidence>
<evidence type="ECO:0000313" key="4">
    <source>
        <dbReference type="EMBL" id="RGM41162.1"/>
    </source>
</evidence>
<dbReference type="AlphaFoldDB" id="A0A3E4WG60"/>
<dbReference type="EMBL" id="QRUY01000015">
    <property type="protein sequence ID" value="RGS07556.1"/>
    <property type="molecule type" value="Genomic_DNA"/>
</dbReference>
<gene>
    <name evidence="6" type="ORF">DW653_01140</name>
    <name evidence="5" type="ORF">DWY14_08155</name>
    <name evidence="7" type="ORF">DWZ34_10595</name>
    <name evidence="4" type="ORF">DXC17_05875</name>
    <name evidence="3" type="ORF">DXD04_12355</name>
    <name evidence="2" type="ORF">K8V40_08385</name>
</gene>
<dbReference type="Pfam" id="PF22292">
    <property type="entry name" value="DUF6965"/>
    <property type="match status" value="1"/>
</dbReference>
<evidence type="ECO:0000313" key="6">
    <source>
        <dbReference type="EMBL" id="RHF93499.1"/>
    </source>
</evidence>
<dbReference type="RefSeq" id="WP_022053736.1">
    <property type="nucleotide sequence ID" value="NZ_CABOGR010000024.1"/>
</dbReference>
<evidence type="ECO:0000313" key="3">
    <source>
        <dbReference type="EMBL" id="RGK53292.1"/>
    </source>
</evidence>
<dbReference type="Proteomes" id="UP000722357">
    <property type="component" value="Unassembled WGS sequence"/>
</dbReference>
<organism evidence="4 8">
    <name type="scientific">Phocaeicola plebeius</name>
    <dbReference type="NCBI Taxonomy" id="310297"/>
    <lineage>
        <taxon>Bacteria</taxon>
        <taxon>Pseudomonadati</taxon>
        <taxon>Bacteroidota</taxon>
        <taxon>Bacteroidia</taxon>
        <taxon>Bacteroidales</taxon>
        <taxon>Bacteroidaceae</taxon>
        <taxon>Phocaeicola</taxon>
    </lineage>
</organism>